<protein>
    <recommendedName>
        <fullName evidence="3">Dihydrodiol dehydrogenase</fullName>
    </recommendedName>
</protein>
<name>A0A4R7W1L4_9PSEU</name>
<sequence length="90" mass="9857">MTDDSPGPGADMVPVGEPITIANEFAEIRVRRVDTRNGSRLLVESPRSGQWITLCPLELESLTWQTPLTFSAMIGHPAAPLVTEANWEDP</sequence>
<keyword evidence="2" id="KW-1185">Reference proteome</keyword>
<dbReference type="EMBL" id="SOCP01000002">
    <property type="protein sequence ID" value="TDV56446.1"/>
    <property type="molecule type" value="Genomic_DNA"/>
</dbReference>
<organism evidence="1 2">
    <name type="scientific">Actinophytocola oryzae</name>
    <dbReference type="NCBI Taxonomy" id="502181"/>
    <lineage>
        <taxon>Bacteria</taxon>
        <taxon>Bacillati</taxon>
        <taxon>Actinomycetota</taxon>
        <taxon>Actinomycetes</taxon>
        <taxon>Pseudonocardiales</taxon>
        <taxon>Pseudonocardiaceae</taxon>
    </lineage>
</organism>
<dbReference type="RefSeq" id="WP_243866249.1">
    <property type="nucleotide sequence ID" value="NZ_SOCP01000002.1"/>
</dbReference>
<dbReference type="AlphaFoldDB" id="A0A4R7W1L4"/>
<dbReference type="Proteomes" id="UP000294927">
    <property type="component" value="Unassembled WGS sequence"/>
</dbReference>
<accession>A0A4R7W1L4</accession>
<reference evidence="1 2" key="1">
    <citation type="submission" date="2019-03" db="EMBL/GenBank/DDBJ databases">
        <title>Genomic Encyclopedia of Archaeal and Bacterial Type Strains, Phase II (KMG-II): from individual species to whole genera.</title>
        <authorList>
            <person name="Goeker M."/>
        </authorList>
    </citation>
    <scope>NUCLEOTIDE SEQUENCE [LARGE SCALE GENOMIC DNA]</scope>
    <source>
        <strain evidence="1 2">DSM 45499</strain>
    </source>
</reference>
<evidence type="ECO:0008006" key="3">
    <source>
        <dbReference type="Google" id="ProtNLM"/>
    </source>
</evidence>
<evidence type="ECO:0000313" key="2">
    <source>
        <dbReference type="Proteomes" id="UP000294927"/>
    </source>
</evidence>
<proteinExistence type="predicted"/>
<gene>
    <name evidence="1" type="ORF">CLV71_102513</name>
</gene>
<comment type="caution">
    <text evidence="1">The sequence shown here is derived from an EMBL/GenBank/DDBJ whole genome shotgun (WGS) entry which is preliminary data.</text>
</comment>
<evidence type="ECO:0000313" key="1">
    <source>
        <dbReference type="EMBL" id="TDV56446.1"/>
    </source>
</evidence>